<protein>
    <recommendedName>
        <fullName evidence="1">DUF7083 domain-containing protein</fullName>
    </recommendedName>
</protein>
<dbReference type="EMBL" id="OV651816">
    <property type="protein sequence ID" value="CAH1109507.1"/>
    <property type="molecule type" value="Genomic_DNA"/>
</dbReference>
<feature type="domain" description="DUF7083" evidence="1">
    <location>
        <begin position="58"/>
        <end position="144"/>
    </location>
</feature>
<evidence type="ECO:0000313" key="2">
    <source>
        <dbReference type="EMBL" id="CAH1109507.1"/>
    </source>
</evidence>
<dbReference type="InterPro" id="IPR055510">
    <property type="entry name" value="DUF7083"/>
</dbReference>
<evidence type="ECO:0000313" key="3">
    <source>
        <dbReference type="Proteomes" id="UP001153636"/>
    </source>
</evidence>
<dbReference type="Pfam" id="PF23309">
    <property type="entry name" value="DUF7083"/>
    <property type="match status" value="1"/>
</dbReference>
<sequence length="169" mass="19637">MEEFQKTLLTFIKAQQEQTAKQQEFVIKSQQEFLSQLTSSFGSANPKTVTKVGEEFRMESLGYSITEFYGDPESGLTFEIKHKIYENVFLEDDKELSDYAKVRLLLRKLETPCHEQYINLILPKNTKDLNFVESIGKILQMFGKATSTFYTKYQCTQLTKHDSEDFIAL</sequence>
<evidence type="ECO:0000259" key="1">
    <source>
        <dbReference type="Pfam" id="PF23309"/>
    </source>
</evidence>
<accession>A0A9P0GHL4</accession>
<reference evidence="2" key="1">
    <citation type="submission" date="2022-01" db="EMBL/GenBank/DDBJ databases">
        <authorList>
            <person name="King R."/>
        </authorList>
    </citation>
    <scope>NUCLEOTIDE SEQUENCE</scope>
</reference>
<dbReference type="Proteomes" id="UP001153636">
    <property type="component" value="Chromosome 4"/>
</dbReference>
<proteinExistence type="predicted"/>
<organism evidence="2 3">
    <name type="scientific">Psylliodes chrysocephalus</name>
    <dbReference type="NCBI Taxonomy" id="3402493"/>
    <lineage>
        <taxon>Eukaryota</taxon>
        <taxon>Metazoa</taxon>
        <taxon>Ecdysozoa</taxon>
        <taxon>Arthropoda</taxon>
        <taxon>Hexapoda</taxon>
        <taxon>Insecta</taxon>
        <taxon>Pterygota</taxon>
        <taxon>Neoptera</taxon>
        <taxon>Endopterygota</taxon>
        <taxon>Coleoptera</taxon>
        <taxon>Polyphaga</taxon>
        <taxon>Cucujiformia</taxon>
        <taxon>Chrysomeloidea</taxon>
        <taxon>Chrysomelidae</taxon>
        <taxon>Galerucinae</taxon>
        <taxon>Alticini</taxon>
        <taxon>Psylliodes</taxon>
    </lineage>
</organism>
<dbReference type="OrthoDB" id="7763505at2759"/>
<gene>
    <name evidence="2" type="ORF">PSYICH_LOCUS10650</name>
</gene>
<dbReference type="AlphaFoldDB" id="A0A9P0GHL4"/>
<keyword evidence="3" id="KW-1185">Reference proteome</keyword>
<name>A0A9P0GHL4_9CUCU</name>